<feature type="repeat" description="WD" evidence="2">
    <location>
        <begin position="1252"/>
        <end position="1293"/>
    </location>
</feature>
<dbReference type="PANTHER" id="PTHR19879">
    <property type="entry name" value="TRANSCRIPTION INITIATION FACTOR TFIID"/>
    <property type="match status" value="1"/>
</dbReference>
<sequence length="1399" mass="155115">MEGLGVAANVIAVVDISFKLAEWCVQYAHDVKNAQKDIEKLQREVVNFQVAIGQVKSLIEGPGGQALQASRQLGSAIEDARSTLEELERKLQPSTGRKAMSRVGWRALKWPFSSKAVEETIQHLARSRDNISFALNTDHVKITQHVDHTLALDRLPVAAGAAFDSHAEEHNPTCLPDTRVELLDDIARWIDDPDAKPVFWLNGKAGTGKSTISRTVAQLRHSHGDLGASFFFKRGEPDRGSLDLFVPTLASQLAQSVPATAFAIKNTIDTYPAIIGKGVREQFDKLVREPLSKASEAIATLSSLVIVIDALDECEQDKDIKLLISILTNTQILRPRLRVFLTSRPELPIRLGFSKVKGTYKDLILDQIPAQTARHDISVFLADEFRRIRDDFNITVGDERKLPSDWPGQQTLQTLTRMAVPLFIFAATVCRFIDDRNCGSPPMQLQEVLNHRHKNYGSQLGLTYGPVLSSQLIKAPKDKHEQIVRDFKAIVGSIVVLASPLSVAALSQLLDISPEIVDTRLDILHSVLSIPMTCNSPVRLLHLSFRDYLVDPREKEKNEFWVDEKVTHRRLTSNCLRVMRGALRENMCGLSFPGVRRSTVDRLQLARCLAPEVQYACLYWVYHQTAVECEQDDSQQVYRFLSTHFLHWLEAMSLMGRIGESLDILRSLASWLKGGKCARLSNFINDAVRFIKTSLSVIDEAPLQVYSSALVFAPRKSVVRRLFEKQTPSWLSVRPQVKENWDACLSVMEGHSDSVQSVVFSHDSKMVASASLDKTIRIWNIETGECKHVLKGHSNLVKSVVFSHDSNMVASASLDKTIRIWNIETGECKHVLKGHSNLVKSVVFSHDSNMVASASGDKTARIWNIETGECKQVLEGHSDSVKSVVFSHDSNMVASASDDKTIRIWNIETGEYKQVLEGHSNWVNSVVFSHDSKMVASASLDKTIRIWNIETGECKHVLKGHSDSVQSVVISHDSKMVASASLDKTIRIWNIETGECKHVLKGHSKLIYSVVISHDSKMVASASLDKTARIWNIETGECKQVLEGHSDSVKSVVFSHDSKMVASASSDKTARIWNIETGECEHVLKGHSYSVRSVVFSHDSKMVASASSDKTARIWNIETGECEHVLKGHSYSVRSVVFSHDSKMVASASLDKTIRIWNIETGECKHVLKGHSKLIYSVVISHDSKMVASASLDKTIRIWNIETGECEHVLKGHSKLIYSVVISHDSKMVASASLDKTIRIWNIETGECEHVLKGHSKLIYSVVISHDSKMVASASGDKTARIWNVETGMCKEVIPLKSYTKALFFTYDNSGLVTDDGVISLTVESMSSAEHATSSNSSAVSALGLRDDTWVTMGGKDFLWLPAECRGGKTAISAQTVVIGCRSGRLALLGFSATEIGKL</sequence>
<dbReference type="PROSITE" id="PS50837">
    <property type="entry name" value="NACHT"/>
    <property type="match status" value="1"/>
</dbReference>
<gene>
    <name evidence="5" type="ORF">Forpi1262_v014075</name>
</gene>
<evidence type="ECO:0000256" key="2">
    <source>
        <dbReference type="PROSITE-ProRule" id="PRU00221"/>
    </source>
</evidence>
<evidence type="ECO:0000313" key="6">
    <source>
        <dbReference type="Proteomes" id="UP000693942"/>
    </source>
</evidence>
<dbReference type="PANTHER" id="PTHR19879:SF9">
    <property type="entry name" value="TRANSCRIPTION INITIATION FACTOR TFIID SUBUNIT 5"/>
    <property type="match status" value="1"/>
</dbReference>
<feature type="domain" description="NACHT" evidence="4">
    <location>
        <begin position="197"/>
        <end position="345"/>
    </location>
</feature>
<dbReference type="EMBL" id="JAELUR010000012">
    <property type="protein sequence ID" value="KAG7425043.1"/>
    <property type="molecule type" value="Genomic_DNA"/>
</dbReference>
<evidence type="ECO:0000256" key="3">
    <source>
        <dbReference type="SAM" id="Coils"/>
    </source>
</evidence>
<feature type="repeat" description="WD" evidence="2">
    <location>
        <begin position="790"/>
        <end position="831"/>
    </location>
</feature>
<evidence type="ECO:0000256" key="1">
    <source>
        <dbReference type="ARBA" id="ARBA00022737"/>
    </source>
</evidence>
<proteinExistence type="predicted"/>
<dbReference type="PROSITE" id="PS50082">
    <property type="entry name" value="WD_REPEATS_2"/>
    <property type="match status" value="13"/>
</dbReference>
<feature type="coiled-coil region" evidence="3">
    <location>
        <begin position="24"/>
        <end position="90"/>
    </location>
</feature>
<feature type="repeat" description="WD" evidence="2">
    <location>
        <begin position="1084"/>
        <end position="1125"/>
    </location>
</feature>
<feature type="repeat" description="WD" evidence="2">
    <location>
        <begin position="1210"/>
        <end position="1251"/>
    </location>
</feature>
<dbReference type="Pfam" id="PF24883">
    <property type="entry name" value="NPHP3_N"/>
    <property type="match status" value="1"/>
</dbReference>
<organism evidence="5 6">
    <name type="scientific">Fusarium oxysporum f. sp. raphani</name>
    <dbReference type="NCBI Taxonomy" id="96318"/>
    <lineage>
        <taxon>Eukaryota</taxon>
        <taxon>Fungi</taxon>
        <taxon>Dikarya</taxon>
        <taxon>Ascomycota</taxon>
        <taxon>Pezizomycotina</taxon>
        <taxon>Sordariomycetes</taxon>
        <taxon>Hypocreomycetidae</taxon>
        <taxon>Hypocreales</taxon>
        <taxon>Nectriaceae</taxon>
        <taxon>Fusarium</taxon>
        <taxon>Fusarium oxysporum species complex</taxon>
    </lineage>
</organism>
<dbReference type="Pfam" id="PF00400">
    <property type="entry name" value="WD40"/>
    <property type="match status" value="13"/>
</dbReference>
<feature type="repeat" description="WD" evidence="2">
    <location>
        <begin position="1042"/>
        <end position="1083"/>
    </location>
</feature>
<dbReference type="SMART" id="SM00320">
    <property type="entry name" value="WD40"/>
    <property type="match status" value="13"/>
</dbReference>
<dbReference type="CDD" id="cd00200">
    <property type="entry name" value="WD40"/>
    <property type="match status" value="2"/>
</dbReference>
<feature type="repeat" description="WD" evidence="2">
    <location>
        <begin position="832"/>
        <end position="873"/>
    </location>
</feature>
<dbReference type="InterPro" id="IPR019775">
    <property type="entry name" value="WD40_repeat_CS"/>
</dbReference>
<feature type="repeat" description="WD" evidence="2">
    <location>
        <begin position="1000"/>
        <end position="1041"/>
    </location>
</feature>
<dbReference type="PROSITE" id="PS50294">
    <property type="entry name" value="WD_REPEATS_REGION"/>
    <property type="match status" value="13"/>
</dbReference>
<accession>A0A8J5U910</accession>
<evidence type="ECO:0000313" key="5">
    <source>
        <dbReference type="EMBL" id="KAG7425043.1"/>
    </source>
</evidence>
<comment type="caution">
    <text evidence="5">The sequence shown here is derived from an EMBL/GenBank/DDBJ whole genome shotgun (WGS) entry which is preliminary data.</text>
</comment>
<reference evidence="5" key="1">
    <citation type="submission" date="2021-04" db="EMBL/GenBank/DDBJ databases">
        <title>First draft genome resource for Brassicaceae pathogens Fusarium oxysporum f. sp. raphani and Fusarium oxysporum f. sp. rapae.</title>
        <authorList>
            <person name="Asai S."/>
        </authorList>
    </citation>
    <scope>NUCLEOTIDE SEQUENCE</scope>
    <source>
        <strain evidence="5">Tf1262</strain>
    </source>
</reference>
<protein>
    <submittedName>
        <fullName evidence="5">Vegetative incompatibility protein HET-E-1</fullName>
    </submittedName>
</protein>
<feature type="repeat" description="WD" evidence="2">
    <location>
        <begin position="916"/>
        <end position="957"/>
    </location>
</feature>
<keyword evidence="2" id="KW-0853">WD repeat</keyword>
<feature type="repeat" description="WD" evidence="2">
    <location>
        <begin position="1168"/>
        <end position="1209"/>
    </location>
</feature>
<feature type="repeat" description="WD" evidence="2">
    <location>
        <begin position="1126"/>
        <end position="1167"/>
    </location>
</feature>
<dbReference type="Proteomes" id="UP000693942">
    <property type="component" value="Unassembled WGS sequence"/>
</dbReference>
<keyword evidence="3" id="KW-0175">Coiled coil</keyword>
<dbReference type="InterPro" id="IPR056884">
    <property type="entry name" value="NPHP3-like_N"/>
</dbReference>
<dbReference type="InterPro" id="IPR007111">
    <property type="entry name" value="NACHT_NTPase"/>
</dbReference>
<dbReference type="PROSITE" id="PS00678">
    <property type="entry name" value="WD_REPEATS_1"/>
    <property type="match status" value="13"/>
</dbReference>
<name>A0A8J5U910_FUSOX</name>
<evidence type="ECO:0000259" key="4">
    <source>
        <dbReference type="PROSITE" id="PS50837"/>
    </source>
</evidence>
<keyword evidence="1" id="KW-0677">Repeat</keyword>
<feature type="repeat" description="WD" evidence="2">
    <location>
        <begin position="748"/>
        <end position="789"/>
    </location>
</feature>
<dbReference type="InterPro" id="IPR001680">
    <property type="entry name" value="WD40_rpt"/>
</dbReference>
<feature type="repeat" description="WD" evidence="2">
    <location>
        <begin position="958"/>
        <end position="999"/>
    </location>
</feature>
<feature type="repeat" description="WD" evidence="2">
    <location>
        <begin position="874"/>
        <end position="915"/>
    </location>
</feature>